<dbReference type="AlphaFoldDB" id="A0A1Y2GYN3"/>
<accession>A0A1Y2GYN3</accession>
<organism evidence="1 2">
    <name type="scientific">Lobosporangium transversale</name>
    <dbReference type="NCBI Taxonomy" id="64571"/>
    <lineage>
        <taxon>Eukaryota</taxon>
        <taxon>Fungi</taxon>
        <taxon>Fungi incertae sedis</taxon>
        <taxon>Mucoromycota</taxon>
        <taxon>Mortierellomycotina</taxon>
        <taxon>Mortierellomycetes</taxon>
        <taxon>Mortierellales</taxon>
        <taxon>Mortierellaceae</taxon>
        <taxon>Lobosporangium</taxon>
    </lineage>
</organism>
<protein>
    <submittedName>
        <fullName evidence="1">Uncharacterized protein</fullName>
    </submittedName>
</protein>
<dbReference type="InParanoid" id="A0A1Y2GYN3"/>
<comment type="caution">
    <text evidence="1">The sequence shown here is derived from an EMBL/GenBank/DDBJ whole genome shotgun (WGS) entry which is preliminary data.</text>
</comment>
<gene>
    <name evidence="1" type="ORF">BCR41DRAFT_411779</name>
</gene>
<proteinExistence type="predicted"/>
<dbReference type="OrthoDB" id="2422818at2759"/>
<dbReference type="EMBL" id="MCFF01000004">
    <property type="protein sequence ID" value="ORZ27387.1"/>
    <property type="molecule type" value="Genomic_DNA"/>
</dbReference>
<name>A0A1Y2GYN3_9FUNG</name>
<reference evidence="1 2" key="1">
    <citation type="submission" date="2016-07" db="EMBL/GenBank/DDBJ databases">
        <title>Pervasive Adenine N6-methylation of Active Genes in Fungi.</title>
        <authorList>
            <consortium name="DOE Joint Genome Institute"/>
            <person name="Mondo S.J."/>
            <person name="Dannebaum R.O."/>
            <person name="Kuo R.C."/>
            <person name="Labutti K."/>
            <person name="Haridas S."/>
            <person name="Kuo A."/>
            <person name="Salamov A."/>
            <person name="Ahrendt S.R."/>
            <person name="Lipzen A."/>
            <person name="Sullivan W."/>
            <person name="Andreopoulos W.B."/>
            <person name="Clum A."/>
            <person name="Lindquist E."/>
            <person name="Daum C."/>
            <person name="Ramamoorthy G.K."/>
            <person name="Gryganskyi A."/>
            <person name="Culley D."/>
            <person name="Magnuson J.K."/>
            <person name="James T.Y."/>
            <person name="O'Malley M.A."/>
            <person name="Stajich J.E."/>
            <person name="Spatafora J.W."/>
            <person name="Visel A."/>
            <person name="Grigoriev I.V."/>
        </authorList>
    </citation>
    <scope>NUCLEOTIDE SEQUENCE [LARGE SCALE GENOMIC DNA]</scope>
    <source>
        <strain evidence="1 2">NRRL 3116</strain>
    </source>
</reference>
<dbReference type="RefSeq" id="XP_021885114.1">
    <property type="nucleotide sequence ID" value="XM_022029458.1"/>
</dbReference>
<dbReference type="GeneID" id="33571301"/>
<sequence length="165" mass="18134">MEANEDHNLEHTKVTPDDVVVIEAPQGKGGRSSLPIIGIFNKNSIMEDNAVLRQFNDAQGGCSEQTNYLLSRQTAEGPWLWEDELLSSLGLIPSFTAQSMEVQDTKSLSGTIAATALVLKYFDKQLKDDLELWTDKFAKGGAWLLGQVGPNRLVELLGQAEELIC</sequence>
<keyword evidence="2" id="KW-1185">Reference proteome</keyword>
<evidence type="ECO:0000313" key="1">
    <source>
        <dbReference type="EMBL" id="ORZ27387.1"/>
    </source>
</evidence>
<dbReference type="Proteomes" id="UP000193648">
    <property type="component" value="Unassembled WGS sequence"/>
</dbReference>
<evidence type="ECO:0000313" key="2">
    <source>
        <dbReference type="Proteomes" id="UP000193648"/>
    </source>
</evidence>